<dbReference type="PANTHER" id="PTHR45832">
    <property type="entry name" value="SERINE/THREONINE-PROTEIN KINASE SAMKA-RELATED-RELATED"/>
    <property type="match status" value="1"/>
</dbReference>
<dbReference type="InterPro" id="IPR001245">
    <property type="entry name" value="Ser-Thr/Tyr_kinase_cat_dom"/>
</dbReference>
<dbReference type="EMBL" id="KV426382">
    <property type="protein sequence ID" value="KZV81565.1"/>
    <property type="molecule type" value="Genomic_DNA"/>
</dbReference>
<dbReference type="SUPFAM" id="SSF56112">
    <property type="entry name" value="Protein kinase-like (PK-like)"/>
    <property type="match status" value="1"/>
</dbReference>
<dbReference type="InterPro" id="IPR008271">
    <property type="entry name" value="Ser/Thr_kinase_AS"/>
</dbReference>
<feature type="non-terminal residue" evidence="5">
    <location>
        <position position="129"/>
    </location>
</feature>
<feature type="non-terminal residue" evidence="5">
    <location>
        <position position="1"/>
    </location>
</feature>
<evidence type="ECO:0000313" key="6">
    <source>
        <dbReference type="Proteomes" id="UP000077266"/>
    </source>
</evidence>
<organism evidence="5 6">
    <name type="scientific">Exidia glandulosa HHB12029</name>
    <dbReference type="NCBI Taxonomy" id="1314781"/>
    <lineage>
        <taxon>Eukaryota</taxon>
        <taxon>Fungi</taxon>
        <taxon>Dikarya</taxon>
        <taxon>Basidiomycota</taxon>
        <taxon>Agaricomycotina</taxon>
        <taxon>Agaricomycetes</taxon>
        <taxon>Auriculariales</taxon>
        <taxon>Exidiaceae</taxon>
        <taxon>Exidia</taxon>
    </lineage>
</organism>
<dbReference type="PANTHER" id="PTHR45832:SF22">
    <property type="entry name" value="SERINE_THREONINE-PROTEIN KINASE SAMKA-RELATED"/>
    <property type="match status" value="1"/>
</dbReference>
<dbReference type="InterPro" id="IPR000719">
    <property type="entry name" value="Prot_kinase_dom"/>
</dbReference>
<evidence type="ECO:0000313" key="5">
    <source>
        <dbReference type="EMBL" id="KZV81565.1"/>
    </source>
</evidence>
<keyword evidence="2" id="KW-0547">Nucleotide-binding</keyword>
<dbReference type="InterPro" id="IPR051931">
    <property type="entry name" value="PAK3-like"/>
</dbReference>
<keyword evidence="3" id="KW-0067">ATP-binding</keyword>
<evidence type="ECO:0000256" key="1">
    <source>
        <dbReference type="ARBA" id="ARBA00008874"/>
    </source>
</evidence>
<keyword evidence="5" id="KW-0808">Transferase</keyword>
<dbReference type="Gene3D" id="1.10.510.10">
    <property type="entry name" value="Transferase(Phosphotransferase) domain 1"/>
    <property type="match status" value="1"/>
</dbReference>
<gene>
    <name evidence="5" type="ORF">EXIGLDRAFT_568074</name>
</gene>
<dbReference type="InParanoid" id="A0A165C038"/>
<dbReference type="InterPro" id="IPR011009">
    <property type="entry name" value="Kinase-like_dom_sf"/>
</dbReference>
<proteinExistence type="inferred from homology"/>
<name>A0A165C038_EXIGL</name>
<dbReference type="OrthoDB" id="4062651at2759"/>
<dbReference type="PROSITE" id="PS50011">
    <property type="entry name" value="PROTEIN_KINASE_DOM"/>
    <property type="match status" value="1"/>
</dbReference>
<dbReference type="AlphaFoldDB" id="A0A165C038"/>
<dbReference type="PROSITE" id="PS00108">
    <property type="entry name" value="PROTEIN_KINASE_ST"/>
    <property type="match status" value="1"/>
</dbReference>
<sequence>EVVVWREIKHENLLPLYGLYVGIGQLPAMVSPWCEHGDINAYLKSCEGVSTSMKVTLLLEVLQGLRYLHGYMPVIVHGDIKGANILVTRDGIARLCDFGFASVHAELSSVMTSTTAVKGTLRWMAPELF</sequence>
<comment type="similarity">
    <text evidence="1">Belongs to the protein kinase superfamily. STE Ser/Thr protein kinase family. STE20 subfamily.</text>
</comment>
<dbReference type="GO" id="GO:0005524">
    <property type="term" value="F:ATP binding"/>
    <property type="evidence" value="ECO:0007669"/>
    <property type="project" value="UniProtKB-KW"/>
</dbReference>
<accession>A0A165C038</accession>
<dbReference type="Pfam" id="PF07714">
    <property type="entry name" value="PK_Tyr_Ser-Thr"/>
    <property type="match status" value="1"/>
</dbReference>
<dbReference type="GO" id="GO:0004672">
    <property type="term" value="F:protein kinase activity"/>
    <property type="evidence" value="ECO:0007669"/>
    <property type="project" value="InterPro"/>
</dbReference>
<protein>
    <submittedName>
        <fullName evidence="5">Kinase-like protein</fullName>
    </submittedName>
</protein>
<evidence type="ECO:0000256" key="3">
    <source>
        <dbReference type="ARBA" id="ARBA00022840"/>
    </source>
</evidence>
<evidence type="ECO:0000256" key="2">
    <source>
        <dbReference type="ARBA" id="ARBA00022741"/>
    </source>
</evidence>
<keyword evidence="6" id="KW-1185">Reference proteome</keyword>
<keyword evidence="5" id="KW-0418">Kinase</keyword>
<dbReference type="Proteomes" id="UP000077266">
    <property type="component" value="Unassembled WGS sequence"/>
</dbReference>
<feature type="domain" description="Protein kinase" evidence="4">
    <location>
        <begin position="1"/>
        <end position="129"/>
    </location>
</feature>
<evidence type="ECO:0000259" key="4">
    <source>
        <dbReference type="PROSITE" id="PS50011"/>
    </source>
</evidence>
<reference evidence="5 6" key="1">
    <citation type="journal article" date="2016" name="Mol. Biol. Evol.">
        <title>Comparative Genomics of Early-Diverging Mushroom-Forming Fungi Provides Insights into the Origins of Lignocellulose Decay Capabilities.</title>
        <authorList>
            <person name="Nagy L.G."/>
            <person name="Riley R."/>
            <person name="Tritt A."/>
            <person name="Adam C."/>
            <person name="Daum C."/>
            <person name="Floudas D."/>
            <person name="Sun H."/>
            <person name="Yadav J.S."/>
            <person name="Pangilinan J."/>
            <person name="Larsson K.H."/>
            <person name="Matsuura K."/>
            <person name="Barry K."/>
            <person name="Labutti K."/>
            <person name="Kuo R."/>
            <person name="Ohm R.A."/>
            <person name="Bhattacharya S.S."/>
            <person name="Shirouzu T."/>
            <person name="Yoshinaga Y."/>
            <person name="Martin F.M."/>
            <person name="Grigoriev I.V."/>
            <person name="Hibbett D.S."/>
        </authorList>
    </citation>
    <scope>NUCLEOTIDE SEQUENCE [LARGE SCALE GENOMIC DNA]</scope>
    <source>
        <strain evidence="5 6">HHB12029</strain>
    </source>
</reference>